<evidence type="ECO:0000313" key="2">
    <source>
        <dbReference type="EMBL" id="MBM7034865.1"/>
    </source>
</evidence>
<dbReference type="PANTHER" id="PTHR20992:SF9">
    <property type="entry name" value="AT15442P-RELATED"/>
    <property type="match status" value="1"/>
</dbReference>
<reference evidence="2 3" key="1">
    <citation type="submission" date="2021-02" db="EMBL/GenBank/DDBJ databases">
        <authorList>
            <person name="Park J.-S."/>
        </authorList>
    </citation>
    <scope>NUCLEOTIDE SEQUENCE [LARGE SCALE GENOMIC DNA]</scope>
    <source>
        <strain evidence="2 3">188UL20-2</strain>
    </source>
</reference>
<accession>A0ABS2HBA0</accession>
<dbReference type="NCBIfam" id="TIGR00341">
    <property type="entry name" value="TIGR00341 family protein"/>
    <property type="match status" value="1"/>
</dbReference>
<protein>
    <submittedName>
        <fullName evidence="2">TIGR00341 family protein</fullName>
    </submittedName>
</protein>
<feature type="transmembrane region" description="Helical" evidence="1">
    <location>
        <begin position="119"/>
        <end position="136"/>
    </location>
</feature>
<keyword evidence="1" id="KW-0472">Membrane</keyword>
<feature type="transmembrane region" description="Helical" evidence="1">
    <location>
        <begin position="142"/>
        <end position="166"/>
    </location>
</feature>
<evidence type="ECO:0000256" key="1">
    <source>
        <dbReference type="SAM" id="Phobius"/>
    </source>
</evidence>
<gene>
    <name evidence="2" type="ORF">JQC93_00490</name>
</gene>
<comment type="caution">
    <text evidence="2">The sequence shown here is derived from an EMBL/GenBank/DDBJ whole genome shotgun (WGS) entry which is preliminary data.</text>
</comment>
<keyword evidence="3" id="KW-1185">Reference proteome</keyword>
<feature type="transmembrane region" description="Helical" evidence="1">
    <location>
        <begin position="212"/>
        <end position="231"/>
    </location>
</feature>
<keyword evidence="1" id="KW-1133">Transmembrane helix</keyword>
<feature type="transmembrane region" description="Helical" evidence="1">
    <location>
        <begin position="178"/>
        <end position="197"/>
    </location>
</feature>
<proteinExistence type="predicted"/>
<evidence type="ECO:0000313" key="3">
    <source>
        <dbReference type="Proteomes" id="UP000809621"/>
    </source>
</evidence>
<feature type="transmembrane region" description="Helical" evidence="1">
    <location>
        <begin position="238"/>
        <end position="259"/>
    </location>
</feature>
<sequence length="329" mass="35281">MAQRLIKIVMAPTYLERSRSLLDELDNLTYWEEEESENSVVCNVLSSVERCEEVMDCFEQQFAHSEGFRMIVFPVEATVPRIIEPVEDSTTETKADKAARVSREVLYSTIVDSTKNNRTYVMMVVLSTVVASIGLLNNNVAVIIGAMVIAPFLGPNVALALATCLADKELGNNALKTFGSGILIVLALTICAGYLLPVDSTVPEIAARTEPSFYDIVLALASGAAGVLAFTTGASASVIGVMVAVALLPPLATFGLLLGNGEVGLSFGALLLFLANVICVNLAGVATFIFQGVTPRVWWEADKAQKASKKALTIWAIGLFLLCTLLIIW</sequence>
<dbReference type="EMBL" id="JAFEUM010000001">
    <property type="protein sequence ID" value="MBM7034865.1"/>
    <property type="molecule type" value="Genomic_DNA"/>
</dbReference>
<name>A0ABS2HBA0_9VIBR</name>
<feature type="transmembrane region" description="Helical" evidence="1">
    <location>
        <begin position="311"/>
        <end position="328"/>
    </location>
</feature>
<dbReference type="InterPro" id="IPR005240">
    <property type="entry name" value="DUF389"/>
</dbReference>
<keyword evidence="1" id="KW-0812">Transmembrane</keyword>
<organism evidence="2 3">
    <name type="scientific">Vibrio ulleungensis</name>
    <dbReference type="NCBI Taxonomy" id="2807619"/>
    <lineage>
        <taxon>Bacteria</taxon>
        <taxon>Pseudomonadati</taxon>
        <taxon>Pseudomonadota</taxon>
        <taxon>Gammaproteobacteria</taxon>
        <taxon>Vibrionales</taxon>
        <taxon>Vibrionaceae</taxon>
        <taxon>Vibrio</taxon>
    </lineage>
</organism>
<dbReference type="PANTHER" id="PTHR20992">
    <property type="entry name" value="AT15442P-RELATED"/>
    <property type="match status" value="1"/>
</dbReference>
<dbReference type="RefSeq" id="WP_205156524.1">
    <property type="nucleotide sequence ID" value="NZ_JAFEUM010000001.1"/>
</dbReference>
<dbReference type="Pfam" id="PF04087">
    <property type="entry name" value="DUF389"/>
    <property type="match status" value="1"/>
</dbReference>
<dbReference type="Proteomes" id="UP000809621">
    <property type="component" value="Unassembled WGS sequence"/>
</dbReference>
<feature type="transmembrane region" description="Helical" evidence="1">
    <location>
        <begin position="265"/>
        <end position="290"/>
    </location>
</feature>